<gene>
    <name evidence="1" type="ORF">P691DRAFT_762775</name>
</gene>
<accession>A0A9P6C111</accession>
<dbReference type="Proteomes" id="UP000807342">
    <property type="component" value="Unassembled WGS sequence"/>
</dbReference>
<dbReference type="OrthoDB" id="4760524at2759"/>
<keyword evidence="2" id="KW-1185">Reference proteome</keyword>
<reference evidence="1" key="1">
    <citation type="submission" date="2020-11" db="EMBL/GenBank/DDBJ databases">
        <authorList>
            <consortium name="DOE Joint Genome Institute"/>
            <person name="Ahrendt S."/>
            <person name="Riley R."/>
            <person name="Andreopoulos W."/>
            <person name="Labutti K."/>
            <person name="Pangilinan J."/>
            <person name="Ruiz-Duenas F.J."/>
            <person name="Barrasa J.M."/>
            <person name="Sanchez-Garcia M."/>
            <person name="Camarero S."/>
            <person name="Miyauchi S."/>
            <person name="Serrano A."/>
            <person name="Linde D."/>
            <person name="Babiker R."/>
            <person name="Drula E."/>
            <person name="Ayuso-Fernandez I."/>
            <person name="Pacheco R."/>
            <person name="Padilla G."/>
            <person name="Ferreira P."/>
            <person name="Barriuso J."/>
            <person name="Kellner H."/>
            <person name="Castanera R."/>
            <person name="Alfaro M."/>
            <person name="Ramirez L."/>
            <person name="Pisabarro A.G."/>
            <person name="Kuo A."/>
            <person name="Tritt A."/>
            <person name="Lipzen A."/>
            <person name="He G."/>
            <person name="Yan M."/>
            <person name="Ng V."/>
            <person name="Cullen D."/>
            <person name="Martin F."/>
            <person name="Rosso M.-N."/>
            <person name="Henrissat B."/>
            <person name="Hibbett D."/>
            <person name="Martinez A.T."/>
            <person name="Grigoriev I.V."/>
        </authorList>
    </citation>
    <scope>NUCLEOTIDE SEQUENCE</scope>
    <source>
        <strain evidence="1">MF-IS2</strain>
    </source>
</reference>
<dbReference type="AlphaFoldDB" id="A0A9P6C111"/>
<organism evidence="1 2">
    <name type="scientific">Macrolepiota fuliginosa MF-IS2</name>
    <dbReference type="NCBI Taxonomy" id="1400762"/>
    <lineage>
        <taxon>Eukaryota</taxon>
        <taxon>Fungi</taxon>
        <taxon>Dikarya</taxon>
        <taxon>Basidiomycota</taxon>
        <taxon>Agaricomycotina</taxon>
        <taxon>Agaricomycetes</taxon>
        <taxon>Agaricomycetidae</taxon>
        <taxon>Agaricales</taxon>
        <taxon>Agaricineae</taxon>
        <taxon>Agaricaceae</taxon>
        <taxon>Macrolepiota</taxon>
    </lineage>
</organism>
<proteinExistence type="predicted"/>
<dbReference type="EMBL" id="MU151323">
    <property type="protein sequence ID" value="KAF9445119.1"/>
    <property type="molecule type" value="Genomic_DNA"/>
</dbReference>
<name>A0A9P6C111_9AGAR</name>
<evidence type="ECO:0000313" key="2">
    <source>
        <dbReference type="Proteomes" id="UP000807342"/>
    </source>
</evidence>
<comment type="caution">
    <text evidence="1">The sequence shown here is derived from an EMBL/GenBank/DDBJ whole genome shotgun (WGS) entry which is preliminary data.</text>
</comment>
<evidence type="ECO:0000313" key="1">
    <source>
        <dbReference type="EMBL" id="KAF9445119.1"/>
    </source>
</evidence>
<sequence>MISDPDYHVVCKWEELQLDDGEAQEDVQCLLEVEFDKIQKRYRAWLPDGWLPEECFYWIVGMADGHLGFTSFVLRFIGDKEYSDPDSQLKVCMKFLLSGVLSGINPLHTLDLLYCQILLDIPANDLPATMCILGYLIYTLLLVSVNEIVEFLDIDPGKFHCLFEWLHSVLHVPLTDAVDTHISFYHSSFSKFLRDPIHSSRFWVDEEVVTHDIPFQFLHLLEDHGKVFT</sequence>
<protein>
    <submittedName>
        <fullName evidence="1">Uncharacterized protein</fullName>
    </submittedName>
</protein>